<gene>
    <name evidence="1" type="ORF">ACFQMJ_00995</name>
</gene>
<proteinExistence type="predicted"/>
<organism evidence="1 2">
    <name type="scientific">Cohnella cellulosilytica</name>
    <dbReference type="NCBI Taxonomy" id="986710"/>
    <lineage>
        <taxon>Bacteria</taxon>
        <taxon>Bacillati</taxon>
        <taxon>Bacillota</taxon>
        <taxon>Bacilli</taxon>
        <taxon>Bacillales</taxon>
        <taxon>Paenibacillaceae</taxon>
        <taxon>Cohnella</taxon>
    </lineage>
</organism>
<reference evidence="2" key="1">
    <citation type="journal article" date="2019" name="Int. J. Syst. Evol. Microbiol.">
        <title>The Global Catalogue of Microorganisms (GCM) 10K type strain sequencing project: providing services to taxonomists for standard genome sequencing and annotation.</title>
        <authorList>
            <consortium name="The Broad Institute Genomics Platform"/>
            <consortium name="The Broad Institute Genome Sequencing Center for Infectious Disease"/>
            <person name="Wu L."/>
            <person name="Ma J."/>
        </authorList>
    </citation>
    <scope>NUCLEOTIDE SEQUENCE [LARGE SCALE GENOMIC DNA]</scope>
    <source>
        <strain evidence="2">KCTC 12907</strain>
    </source>
</reference>
<dbReference type="InterPro" id="IPR025681">
    <property type="entry name" value="COOH-NH2_lig"/>
</dbReference>
<evidence type="ECO:0000313" key="1">
    <source>
        <dbReference type="EMBL" id="MFC7147095.1"/>
    </source>
</evidence>
<dbReference type="RefSeq" id="WP_378046957.1">
    <property type="nucleotide sequence ID" value="NZ_JBHMDN010000012.1"/>
</dbReference>
<evidence type="ECO:0008006" key="3">
    <source>
        <dbReference type="Google" id="ProtNLM"/>
    </source>
</evidence>
<accession>A0ABW2F1U0</accession>
<dbReference type="Proteomes" id="UP001596378">
    <property type="component" value="Unassembled WGS sequence"/>
</dbReference>
<sequence length="535" mass="57016">MTGGAGALKMWIAGGAGAGAWQELAREAGIPLLRSLADAGPNDCVIVGGAPAGGWRAAGYPVGSVEAASGSGDKSGGLTQQERAGYPVRSGAVGRAVQSAESVQAKQSEQSEKLPLLPVSPWLMNAAASEVAALSDQELERRLRREGVSARIGEQGGMKLTTAVWGFGALEMRRAAVGEGAIRGTNRMRSAAGQSAISDEHALWKPAQKLAVRAVYALGLDFGQVELRVSDQGRLAVTAVDSRLRLQTPEGRRRWREAAKAFAAEWAAETASDASVRTLLGADPEFVLVSSAGRVVPASRYFPYEGEAGCDSMRVRGEKIWPLVELRPRPCPEPAQLTAELHALLREAAGRTAGVELSWRAGALPVRGVPLGGHVHVSGAALHGERLRALDNAVALPLRLLEPPGAGSRRPRYGALGDVRRQPHGGFEYRTPPSWLVSPRLALGVFALAKTAVEHARELAACGRPLDEERAREAFYSGDRRTLLAAAGRVRRALAGTAGYKAYREAIDFVFDAIERGRSWNENADIRAKWRIPVR</sequence>
<keyword evidence="2" id="KW-1185">Reference proteome</keyword>
<dbReference type="EMBL" id="JBHTAI010000001">
    <property type="protein sequence ID" value="MFC7147095.1"/>
    <property type="molecule type" value="Genomic_DNA"/>
</dbReference>
<dbReference type="Pfam" id="PF14395">
    <property type="entry name" value="COOH-NH2_lig"/>
    <property type="match status" value="1"/>
</dbReference>
<comment type="caution">
    <text evidence="1">The sequence shown here is derived from an EMBL/GenBank/DDBJ whole genome shotgun (WGS) entry which is preliminary data.</text>
</comment>
<evidence type="ECO:0000313" key="2">
    <source>
        <dbReference type="Proteomes" id="UP001596378"/>
    </source>
</evidence>
<name>A0ABW2F1U0_9BACL</name>
<protein>
    <recommendedName>
        <fullName evidence="3">PhiEco32-like amidoligase-type 2 protein</fullName>
    </recommendedName>
</protein>